<organism evidence="3 4">
    <name type="scientific">Porites lobata</name>
    <dbReference type="NCBI Taxonomy" id="104759"/>
    <lineage>
        <taxon>Eukaryota</taxon>
        <taxon>Metazoa</taxon>
        <taxon>Cnidaria</taxon>
        <taxon>Anthozoa</taxon>
        <taxon>Hexacorallia</taxon>
        <taxon>Scleractinia</taxon>
        <taxon>Fungiina</taxon>
        <taxon>Poritidae</taxon>
        <taxon>Porites</taxon>
    </lineage>
</organism>
<evidence type="ECO:0000256" key="1">
    <source>
        <dbReference type="SAM" id="MobiDB-lite"/>
    </source>
</evidence>
<accession>A0ABN8RSE8</accession>
<feature type="compositionally biased region" description="Basic residues" evidence="1">
    <location>
        <begin position="1"/>
        <end position="19"/>
    </location>
</feature>
<evidence type="ECO:0000313" key="4">
    <source>
        <dbReference type="Proteomes" id="UP001159405"/>
    </source>
</evidence>
<keyword evidence="4" id="KW-1185">Reference proteome</keyword>
<dbReference type="InterPro" id="IPR013607">
    <property type="entry name" value="Phospholipase_A2-like"/>
</dbReference>
<dbReference type="EMBL" id="CALNXK010000322">
    <property type="protein sequence ID" value="CAH3182406.1"/>
    <property type="molecule type" value="Genomic_DNA"/>
</dbReference>
<feature type="domain" description="Phospholipase A2-like" evidence="2">
    <location>
        <begin position="35"/>
        <end position="116"/>
    </location>
</feature>
<gene>
    <name evidence="3" type="ORF">PLOB_00026945</name>
</gene>
<feature type="region of interest" description="Disordered" evidence="1">
    <location>
        <begin position="1"/>
        <end position="21"/>
    </location>
</feature>
<dbReference type="Pfam" id="PF08398">
    <property type="entry name" value="Phospholip_A2_4"/>
    <property type="match status" value="1"/>
</dbReference>
<evidence type="ECO:0000259" key="2">
    <source>
        <dbReference type="Pfam" id="PF08398"/>
    </source>
</evidence>
<dbReference type="InterPro" id="IPR036444">
    <property type="entry name" value="PLipase_A2_dom_sf"/>
</dbReference>
<dbReference type="Gene3D" id="1.20.90.10">
    <property type="entry name" value="Phospholipase A2 domain"/>
    <property type="match status" value="1"/>
</dbReference>
<reference evidence="3 4" key="1">
    <citation type="submission" date="2022-05" db="EMBL/GenBank/DDBJ databases">
        <authorList>
            <consortium name="Genoscope - CEA"/>
            <person name="William W."/>
        </authorList>
    </citation>
    <scope>NUCLEOTIDE SEQUENCE [LARGE SCALE GENOMIC DNA]</scope>
</reference>
<name>A0ABN8RSE8_9CNID</name>
<protein>
    <recommendedName>
        <fullName evidence="2">Phospholipase A2-like domain-containing protein</fullName>
    </recommendedName>
</protein>
<evidence type="ECO:0000313" key="3">
    <source>
        <dbReference type="EMBL" id="CAH3182406.1"/>
    </source>
</evidence>
<sequence length="121" mass="14144">MAKTGKRKRSRPRRRRQRRGKFDFQKAIEKTGMEFHIPGGYNYAGPGTKLAKRLKRGDKPKNRLDRIALDHDIAYSKAKNLQDKWKADDVRIKAIDRLPGKKTMTEKVVKKIMQAKKKLKL</sequence>
<comment type="caution">
    <text evidence="3">The sequence shown here is derived from an EMBL/GenBank/DDBJ whole genome shotgun (WGS) entry which is preliminary data.</text>
</comment>
<proteinExistence type="predicted"/>
<dbReference type="Proteomes" id="UP001159405">
    <property type="component" value="Unassembled WGS sequence"/>
</dbReference>